<evidence type="ECO:0000256" key="1">
    <source>
        <dbReference type="ARBA" id="ARBA00023242"/>
    </source>
</evidence>
<feature type="region of interest" description="Disordered" evidence="2">
    <location>
        <begin position="1"/>
        <end position="36"/>
    </location>
</feature>
<evidence type="ECO:0000256" key="2">
    <source>
        <dbReference type="SAM" id="MobiDB-lite"/>
    </source>
</evidence>
<proteinExistence type="predicted"/>
<accession>A0A9W9BP95</accession>
<feature type="domain" description="Zn(2)-C6 fungal-type" evidence="3">
    <location>
        <begin position="37"/>
        <end position="67"/>
    </location>
</feature>
<evidence type="ECO:0000259" key="3">
    <source>
        <dbReference type="PROSITE" id="PS50048"/>
    </source>
</evidence>
<dbReference type="SUPFAM" id="SSF57701">
    <property type="entry name" value="Zn2/Cys6 DNA-binding domain"/>
    <property type="match status" value="1"/>
</dbReference>
<dbReference type="PANTHER" id="PTHR47256:SF1">
    <property type="entry name" value="ZN(II)2CYS6 TRANSCRIPTION FACTOR (EUROFUNG)"/>
    <property type="match status" value="1"/>
</dbReference>
<dbReference type="Gene3D" id="4.10.240.10">
    <property type="entry name" value="Zn(2)-C6 fungal-type DNA-binding domain"/>
    <property type="match status" value="1"/>
</dbReference>
<dbReference type="InterPro" id="IPR001138">
    <property type="entry name" value="Zn2Cys6_DnaBD"/>
</dbReference>
<name>A0A9W9BP95_9HYPO</name>
<dbReference type="GO" id="GO:0000981">
    <property type="term" value="F:DNA-binding transcription factor activity, RNA polymerase II-specific"/>
    <property type="evidence" value="ECO:0007669"/>
    <property type="project" value="InterPro"/>
</dbReference>
<dbReference type="PANTHER" id="PTHR47256">
    <property type="entry name" value="ZN(II)2CYS6 TRANSCRIPTION FACTOR (EUROFUNG)-RELATED"/>
    <property type="match status" value="1"/>
</dbReference>
<keyword evidence="1" id="KW-0539">Nucleus</keyword>
<protein>
    <recommendedName>
        <fullName evidence="3">Zn(2)-C6 fungal-type domain-containing protein</fullName>
    </recommendedName>
</protein>
<comment type="caution">
    <text evidence="4">The sequence shown here is derived from an EMBL/GenBank/DDBJ whole genome shotgun (WGS) entry which is preliminary data.</text>
</comment>
<dbReference type="CDD" id="cd00067">
    <property type="entry name" value="GAL4"/>
    <property type="match status" value="1"/>
</dbReference>
<dbReference type="InterPro" id="IPR036864">
    <property type="entry name" value="Zn2-C6_fun-type_DNA-bd_sf"/>
</dbReference>
<dbReference type="OrthoDB" id="2985014at2759"/>
<dbReference type="AlphaFoldDB" id="A0A9W9BP95"/>
<evidence type="ECO:0000313" key="5">
    <source>
        <dbReference type="Proteomes" id="UP001140502"/>
    </source>
</evidence>
<dbReference type="PROSITE" id="PS00463">
    <property type="entry name" value="ZN2_CY6_FUNGAL_1"/>
    <property type="match status" value="1"/>
</dbReference>
<dbReference type="Proteomes" id="UP001140502">
    <property type="component" value="Unassembled WGS sequence"/>
</dbReference>
<dbReference type="InterPro" id="IPR053187">
    <property type="entry name" value="Notoamide_regulator"/>
</dbReference>
<dbReference type="GO" id="GO:0008270">
    <property type="term" value="F:zinc ion binding"/>
    <property type="evidence" value="ECO:0007669"/>
    <property type="project" value="InterPro"/>
</dbReference>
<organism evidence="4 5">
    <name type="scientific">Fusarium piperis</name>
    <dbReference type="NCBI Taxonomy" id="1435070"/>
    <lineage>
        <taxon>Eukaryota</taxon>
        <taxon>Fungi</taxon>
        <taxon>Dikarya</taxon>
        <taxon>Ascomycota</taxon>
        <taxon>Pezizomycotina</taxon>
        <taxon>Sordariomycetes</taxon>
        <taxon>Hypocreomycetidae</taxon>
        <taxon>Hypocreales</taxon>
        <taxon>Nectriaceae</taxon>
        <taxon>Fusarium</taxon>
        <taxon>Fusarium solani species complex</taxon>
    </lineage>
</organism>
<sequence length="275" mass="30614">MAMNYRPIKPAPMMDGGHRVDKSARSAPKRPPTTKTACWSCRKRKAKCDGQRPACANCVKSDRECVYDTKSRDSSTRALQLANQDLREQLDASNLLLRQLASGAPEVRGPILEFLAGNKQPQEIIRALRIDNSLGLRPKSSERRRATLLRIHSNYGNYFGNLPLSSSIRANNYPSDVQAAQLRNFTVPIWAVKTLNTLPDPGGLREAFTSVYNEATRLLQEGTALDKVVGKHPEIAALFDQEEFDKSTLLSRWAAQMVHSVKLKGTLIVACQLEI</sequence>
<dbReference type="EMBL" id="JAPEUR010000140">
    <property type="protein sequence ID" value="KAJ4318504.1"/>
    <property type="molecule type" value="Genomic_DNA"/>
</dbReference>
<dbReference type="SMART" id="SM00066">
    <property type="entry name" value="GAL4"/>
    <property type="match status" value="1"/>
</dbReference>
<keyword evidence="5" id="KW-1185">Reference proteome</keyword>
<dbReference type="PROSITE" id="PS50048">
    <property type="entry name" value="ZN2_CY6_FUNGAL_2"/>
    <property type="match status" value="1"/>
</dbReference>
<reference evidence="4" key="1">
    <citation type="submission" date="2022-10" db="EMBL/GenBank/DDBJ databases">
        <title>Tapping the CABI collections for fungal endophytes: first genome assemblies for Collariella, Neodidymelliopsis, Ascochyta clinopodiicola, Didymella pomorum, Didymosphaeria variabile, Neocosmospora piperis and Neocucurbitaria cava.</title>
        <authorList>
            <person name="Hill R."/>
        </authorList>
    </citation>
    <scope>NUCLEOTIDE SEQUENCE</scope>
    <source>
        <strain evidence="4">IMI 366586</strain>
    </source>
</reference>
<dbReference type="Pfam" id="PF00172">
    <property type="entry name" value="Zn_clus"/>
    <property type="match status" value="1"/>
</dbReference>
<gene>
    <name evidence="4" type="ORF">N0V84_006830</name>
</gene>
<evidence type="ECO:0000313" key="4">
    <source>
        <dbReference type="EMBL" id="KAJ4318504.1"/>
    </source>
</evidence>